<dbReference type="EMBL" id="JAESVG020000001">
    <property type="protein sequence ID" value="KAG8631889.1"/>
    <property type="molecule type" value="Genomic_DNA"/>
</dbReference>
<comment type="caution">
    <text evidence="2">The sequence shown here is derived from an EMBL/GenBank/DDBJ whole genome shotgun (WGS) entry which is preliminary data.</text>
</comment>
<dbReference type="OrthoDB" id="506498at2759"/>
<evidence type="ECO:0000313" key="2">
    <source>
        <dbReference type="EMBL" id="KAG8631889.1"/>
    </source>
</evidence>
<evidence type="ECO:0000256" key="1">
    <source>
        <dbReference type="SAM" id="MobiDB-lite"/>
    </source>
</evidence>
<dbReference type="AlphaFoldDB" id="A0A8K0PN81"/>
<keyword evidence="3" id="KW-1185">Reference proteome</keyword>
<evidence type="ECO:0000313" key="3">
    <source>
        <dbReference type="Proteomes" id="UP000809789"/>
    </source>
</evidence>
<proteinExistence type="predicted"/>
<gene>
    <name evidence="2" type="ORF">KVT40_001029</name>
</gene>
<feature type="region of interest" description="Disordered" evidence="1">
    <location>
        <begin position="42"/>
        <end position="64"/>
    </location>
</feature>
<feature type="compositionally biased region" description="Acidic residues" evidence="1">
    <location>
        <begin position="42"/>
        <end position="55"/>
    </location>
</feature>
<organism evidence="2 3">
    <name type="scientific">Elsinoe batatas</name>
    <dbReference type="NCBI Taxonomy" id="2601811"/>
    <lineage>
        <taxon>Eukaryota</taxon>
        <taxon>Fungi</taxon>
        <taxon>Dikarya</taxon>
        <taxon>Ascomycota</taxon>
        <taxon>Pezizomycotina</taxon>
        <taxon>Dothideomycetes</taxon>
        <taxon>Dothideomycetidae</taxon>
        <taxon>Myriangiales</taxon>
        <taxon>Elsinoaceae</taxon>
        <taxon>Elsinoe</taxon>
    </lineage>
</organism>
<protein>
    <submittedName>
        <fullName evidence="2">Uncharacterized protein</fullName>
    </submittedName>
</protein>
<sequence>MPTIDQETEVHFGRKFHGYSLRQSANFLPVDQITNIDVYTDNFDDDVEDDSDEDKESGADTLDPSIQLTGDIVRDDPSMIDRVETETDTDCPDARLPARITWNLNDSLQQSPLYRARRNALEVYNPVAKRWRPLLSELMGLLIRGGSIQIVEANFGNIQSSTGRLIGDDARNAKGLQDWIEMYRRGMNMLGRDPSFVEHAASILDSVGYVDVSRTIHRWHIGAWQADRDITLKEQTFDLVVQSLEGLGLWLACGVQRMSRDDFDDLLRRAVADLRRPDVQAYIEWNVIIARRPPEGYTRRAPFEDKASVGKGDDDIRHRFMKPISPVVAFKERPF</sequence>
<reference evidence="2" key="1">
    <citation type="submission" date="2021-07" db="EMBL/GenBank/DDBJ databases">
        <title>Elsinoe batatas strain:CRI-CJ2 Genome sequencing and assembly.</title>
        <authorList>
            <person name="Huang L."/>
        </authorList>
    </citation>
    <scope>NUCLEOTIDE SEQUENCE</scope>
    <source>
        <strain evidence="2">CRI-CJ2</strain>
    </source>
</reference>
<accession>A0A8K0PN81</accession>
<dbReference type="Proteomes" id="UP000809789">
    <property type="component" value="Unassembled WGS sequence"/>
</dbReference>
<name>A0A8K0PN81_9PEZI</name>